<dbReference type="GeneID" id="70294366"/>
<keyword evidence="8" id="KW-1185">Reference proteome</keyword>
<comment type="cofactor">
    <cofactor evidence="1">
        <name>[4Fe-4S] cluster</name>
        <dbReference type="ChEBI" id="CHEBI:49883"/>
    </cofactor>
</comment>
<dbReference type="OrthoDB" id="354769at2759"/>
<dbReference type="PANTHER" id="PTHR14464">
    <property type="entry name" value="EXONUCLEASE V"/>
    <property type="match status" value="1"/>
</dbReference>
<keyword evidence="6 7" id="KW-0269">Exonuclease</keyword>
<dbReference type="InterPro" id="IPR019190">
    <property type="entry name" value="EXOV"/>
</dbReference>
<gene>
    <name evidence="7" type="ORF">F5Z01DRAFT_655035</name>
</gene>
<keyword evidence="4" id="KW-0479">Metal-binding</keyword>
<evidence type="ECO:0000256" key="2">
    <source>
        <dbReference type="ARBA" id="ARBA00009797"/>
    </source>
</evidence>
<keyword evidence="5" id="KW-0540">Nuclease</keyword>
<dbReference type="AlphaFoldDB" id="A0A9P7ZLE8"/>
<dbReference type="Pfam" id="PF09810">
    <property type="entry name" value="Exo5"/>
    <property type="match status" value="1"/>
</dbReference>
<dbReference type="PANTHER" id="PTHR14464:SF4">
    <property type="entry name" value="EXONUCLEASE V"/>
    <property type="match status" value="1"/>
</dbReference>
<comment type="caution">
    <text evidence="7">The sequence shown here is derived from an EMBL/GenBank/DDBJ whole genome shotgun (WGS) entry which is preliminary data.</text>
</comment>
<evidence type="ECO:0000313" key="8">
    <source>
        <dbReference type="Proteomes" id="UP000887229"/>
    </source>
</evidence>
<comment type="subunit">
    <text evidence="3">Monomer.</text>
</comment>
<evidence type="ECO:0000256" key="4">
    <source>
        <dbReference type="ARBA" id="ARBA00022485"/>
    </source>
</evidence>
<dbReference type="GO" id="GO:0036297">
    <property type="term" value="P:interstrand cross-link repair"/>
    <property type="evidence" value="ECO:0007669"/>
    <property type="project" value="TreeGrafter"/>
</dbReference>
<accession>A0A9P7ZLE8</accession>
<keyword evidence="4" id="KW-0411">Iron-sulfur</keyword>
<name>A0A9P7ZLE8_9HYPO</name>
<dbReference type="GO" id="GO:0005739">
    <property type="term" value="C:mitochondrion"/>
    <property type="evidence" value="ECO:0007669"/>
    <property type="project" value="TreeGrafter"/>
</dbReference>
<dbReference type="Proteomes" id="UP000887229">
    <property type="component" value="Unassembled WGS sequence"/>
</dbReference>
<keyword evidence="4" id="KW-0408">Iron</keyword>
<evidence type="ECO:0000256" key="6">
    <source>
        <dbReference type="ARBA" id="ARBA00022839"/>
    </source>
</evidence>
<sequence length="459" mass="52325">MPSPSRVTMRLWSQRAWTASQHPCRSRKRLHTQTRLVASALERAESASKDLPTASTFFHKTAAPEPGDERSPLQKFRSFPRKPLSVSDLTSGAWCELQYEYTLTRLPFGRRTRTAAMKKGSKVHQKLEDEVHTAVKVEILTKEDGFALKLWNFVQGLRTLRETGLTRELEVWGMVDENKLVSGVIDSVSYEHPDPSFEEELSSQEYQLPPSQRKVLDYFPSRTSGNHKKVYLADVKTRGSLQPVSNAQLRPAKIQLSLYHRFLSQIASGKLDFFQVFRRFGLDPDDQFTDTFLAQIGSLHDEVFVDASSVSIPELSNPSHGSRAGDAEEVPQSEPDLVKYNSLRELLSLVEEEVRTTFPQGAESLGTMLRVQYLHRDDGRQLDVHDFPLSNYALDEYLTKYMQWWHGERKARGVTIEEAFKCKMCEFAEGCEWRQGLNDELVQRARARGTPKNRGGRGA</sequence>
<reference evidence="7" key="1">
    <citation type="journal article" date="2021" name="IMA Fungus">
        <title>Genomic characterization of three marine fungi, including Emericellopsis atlantica sp. nov. with signatures of a generalist lifestyle and marine biomass degradation.</title>
        <authorList>
            <person name="Hagestad O.C."/>
            <person name="Hou L."/>
            <person name="Andersen J.H."/>
            <person name="Hansen E.H."/>
            <person name="Altermark B."/>
            <person name="Li C."/>
            <person name="Kuhnert E."/>
            <person name="Cox R.J."/>
            <person name="Crous P.W."/>
            <person name="Spatafora J.W."/>
            <person name="Lail K."/>
            <person name="Amirebrahimi M."/>
            <person name="Lipzen A."/>
            <person name="Pangilinan J."/>
            <person name="Andreopoulos W."/>
            <person name="Hayes R.D."/>
            <person name="Ng V."/>
            <person name="Grigoriev I.V."/>
            <person name="Jackson S.A."/>
            <person name="Sutton T.D.S."/>
            <person name="Dobson A.D.W."/>
            <person name="Rama T."/>
        </authorList>
    </citation>
    <scope>NUCLEOTIDE SEQUENCE</scope>
    <source>
        <strain evidence="7">TS7</strain>
    </source>
</reference>
<proteinExistence type="inferred from homology"/>
<evidence type="ECO:0000313" key="7">
    <source>
        <dbReference type="EMBL" id="KAG9254273.1"/>
    </source>
</evidence>
<comment type="similarity">
    <text evidence="2">Belongs to the EXO5 family.</text>
</comment>
<dbReference type="GO" id="GO:0045145">
    <property type="term" value="F:single-stranded DNA 5'-3' DNA exonuclease activity"/>
    <property type="evidence" value="ECO:0007669"/>
    <property type="project" value="InterPro"/>
</dbReference>
<dbReference type="EMBL" id="MU251254">
    <property type="protein sequence ID" value="KAG9254273.1"/>
    <property type="molecule type" value="Genomic_DNA"/>
</dbReference>
<evidence type="ECO:0000256" key="5">
    <source>
        <dbReference type="ARBA" id="ARBA00022722"/>
    </source>
</evidence>
<organism evidence="7 8">
    <name type="scientific">Emericellopsis atlantica</name>
    <dbReference type="NCBI Taxonomy" id="2614577"/>
    <lineage>
        <taxon>Eukaryota</taxon>
        <taxon>Fungi</taxon>
        <taxon>Dikarya</taxon>
        <taxon>Ascomycota</taxon>
        <taxon>Pezizomycotina</taxon>
        <taxon>Sordariomycetes</taxon>
        <taxon>Hypocreomycetidae</taxon>
        <taxon>Hypocreales</taxon>
        <taxon>Bionectriaceae</taxon>
        <taxon>Emericellopsis</taxon>
    </lineage>
</organism>
<evidence type="ECO:0000256" key="3">
    <source>
        <dbReference type="ARBA" id="ARBA00011245"/>
    </source>
</evidence>
<evidence type="ECO:0000256" key="1">
    <source>
        <dbReference type="ARBA" id="ARBA00001966"/>
    </source>
</evidence>
<dbReference type="RefSeq" id="XP_046118197.1">
    <property type="nucleotide sequence ID" value="XM_046263463.1"/>
</dbReference>
<keyword evidence="6 7" id="KW-0378">Hydrolase</keyword>
<protein>
    <submittedName>
        <fullName evidence="7">Exonuclease V a 5' deoxyribonuclease-domain-containing protein</fullName>
    </submittedName>
</protein>
<keyword evidence="4" id="KW-0004">4Fe-4S</keyword>
<dbReference type="GO" id="GO:0051539">
    <property type="term" value="F:4 iron, 4 sulfur cluster binding"/>
    <property type="evidence" value="ECO:0007669"/>
    <property type="project" value="UniProtKB-KW"/>
</dbReference>
<dbReference type="GO" id="GO:0005634">
    <property type="term" value="C:nucleus"/>
    <property type="evidence" value="ECO:0007669"/>
    <property type="project" value="TreeGrafter"/>
</dbReference>